<dbReference type="InterPro" id="IPR025711">
    <property type="entry name" value="PepSY"/>
</dbReference>
<evidence type="ECO:0000313" key="4">
    <source>
        <dbReference type="Proteomes" id="UP000288812"/>
    </source>
</evidence>
<evidence type="ECO:0000313" key="3">
    <source>
        <dbReference type="EMBL" id="RVU53881.1"/>
    </source>
</evidence>
<dbReference type="RefSeq" id="WP_127725366.1">
    <property type="nucleotide sequence ID" value="NZ_RLIH01000022.1"/>
</dbReference>
<organism evidence="3 4">
    <name type="scientific">Anaerosphaera multitolerans</name>
    <dbReference type="NCBI Taxonomy" id="2487351"/>
    <lineage>
        <taxon>Bacteria</taxon>
        <taxon>Bacillati</taxon>
        <taxon>Bacillota</taxon>
        <taxon>Tissierellia</taxon>
        <taxon>Tissierellales</taxon>
        <taxon>Peptoniphilaceae</taxon>
        <taxon>Anaerosphaera</taxon>
    </lineage>
</organism>
<dbReference type="OrthoDB" id="1690934at2"/>
<feature type="chain" id="PRO_5019008341" description="PepSY domain-containing protein" evidence="1">
    <location>
        <begin position="24"/>
        <end position="200"/>
    </location>
</feature>
<dbReference type="PROSITE" id="PS51257">
    <property type="entry name" value="PROKAR_LIPOPROTEIN"/>
    <property type="match status" value="1"/>
</dbReference>
<dbReference type="EMBL" id="RLIH01000022">
    <property type="protein sequence ID" value="RVU53881.1"/>
    <property type="molecule type" value="Genomic_DNA"/>
</dbReference>
<dbReference type="Pfam" id="PF03413">
    <property type="entry name" value="PepSY"/>
    <property type="match status" value="2"/>
</dbReference>
<evidence type="ECO:0000256" key="1">
    <source>
        <dbReference type="SAM" id="SignalP"/>
    </source>
</evidence>
<proteinExistence type="predicted"/>
<keyword evidence="4" id="KW-1185">Reference proteome</keyword>
<name>A0A437S4E6_9FIRM</name>
<feature type="domain" description="PepSY" evidence="2">
    <location>
        <begin position="141"/>
        <end position="198"/>
    </location>
</feature>
<feature type="signal peptide" evidence="1">
    <location>
        <begin position="1"/>
        <end position="23"/>
    </location>
</feature>
<comment type="caution">
    <text evidence="3">The sequence shown here is derived from an EMBL/GenBank/DDBJ whole genome shotgun (WGS) entry which is preliminary data.</text>
</comment>
<keyword evidence="1" id="KW-0732">Signal</keyword>
<dbReference type="Proteomes" id="UP000288812">
    <property type="component" value="Unassembled WGS sequence"/>
</dbReference>
<sequence length="200" mass="22672">MKKLHLITSMGLCILLLTGCGNKNTVNTPEQNINTEKTEIAEKVEDTTLEKEVQNNTTAAIDPSKALETFNSHFPNVGLTKIALDYYRGQYHYDIEGVDDNFEYEMEINSETGEIIKEEKENLDRDDVFEEKANIFNLSDAIPVQDAITKVLENHGGEFKEWTLEKDDGILIYEIDVIDGNRDFEVYVNAETGEILGIDD</sequence>
<feature type="domain" description="PepSY" evidence="2">
    <location>
        <begin position="60"/>
        <end position="119"/>
    </location>
</feature>
<reference evidence="3 4" key="1">
    <citation type="submission" date="2018-11" db="EMBL/GenBank/DDBJ databases">
        <title>Genome sequencing and assembly of Anaerosphaera sp. nov., GS7-6-2.</title>
        <authorList>
            <person name="Rettenmaier R."/>
            <person name="Liebl W."/>
            <person name="Zverlov V."/>
        </authorList>
    </citation>
    <scope>NUCLEOTIDE SEQUENCE [LARGE SCALE GENOMIC DNA]</scope>
    <source>
        <strain evidence="3 4">GS7-6-2</strain>
    </source>
</reference>
<dbReference type="Gene3D" id="3.10.450.40">
    <property type="match status" value="2"/>
</dbReference>
<dbReference type="AlphaFoldDB" id="A0A437S4E6"/>
<evidence type="ECO:0000259" key="2">
    <source>
        <dbReference type="Pfam" id="PF03413"/>
    </source>
</evidence>
<gene>
    <name evidence="3" type="ORF">EF514_10320</name>
</gene>
<protein>
    <recommendedName>
        <fullName evidence="2">PepSY domain-containing protein</fullName>
    </recommendedName>
</protein>
<accession>A0A437S4E6</accession>